<dbReference type="SUPFAM" id="SSF47226">
    <property type="entry name" value="Histidine-containing phosphotransfer domain, HPT domain"/>
    <property type="match status" value="1"/>
</dbReference>
<protein>
    <recommendedName>
        <fullName evidence="2">HPt domain-containing protein</fullName>
    </recommendedName>
</protein>
<evidence type="ECO:0000259" key="2">
    <source>
        <dbReference type="Pfam" id="PF01627"/>
    </source>
</evidence>
<reference evidence="3 4" key="1">
    <citation type="submission" date="2021-05" db="EMBL/GenBank/DDBJ databases">
        <title>Bacteria Genome sequencing.</title>
        <authorList>
            <person name="Takabe Y."/>
            <person name="Nakajima Y."/>
            <person name="Suzuki S."/>
            <person name="Shiozaki T."/>
        </authorList>
    </citation>
    <scope>NUCLEOTIDE SEQUENCE [LARGE SCALE GENOMIC DNA]</scope>
    <source>
        <strain evidence="3 4">AI_62</strain>
    </source>
</reference>
<evidence type="ECO:0000256" key="1">
    <source>
        <dbReference type="ARBA" id="ARBA00023012"/>
    </source>
</evidence>
<keyword evidence="4" id="KW-1185">Reference proteome</keyword>
<evidence type="ECO:0000313" key="3">
    <source>
        <dbReference type="EMBL" id="GIT96522.1"/>
    </source>
</evidence>
<accession>A0ABQ4NR19</accession>
<evidence type="ECO:0000313" key="4">
    <source>
        <dbReference type="Proteomes" id="UP000786693"/>
    </source>
</evidence>
<keyword evidence="1" id="KW-0902">Two-component regulatory system</keyword>
<comment type="caution">
    <text evidence="3">The sequence shown here is derived from an EMBL/GenBank/DDBJ whole genome shotgun (WGS) entry which is preliminary data.</text>
</comment>
<dbReference type="Pfam" id="PF01627">
    <property type="entry name" value="Hpt"/>
    <property type="match status" value="1"/>
</dbReference>
<dbReference type="Proteomes" id="UP000786693">
    <property type="component" value="Unassembled WGS sequence"/>
</dbReference>
<proteinExistence type="predicted"/>
<dbReference type="EMBL" id="BPFH01000006">
    <property type="protein sequence ID" value="GIT96522.1"/>
    <property type="molecule type" value="Genomic_DNA"/>
</dbReference>
<name>A0ABQ4NR19_9RHOB</name>
<gene>
    <name evidence="3" type="ORF">JANAI62_31450</name>
</gene>
<organism evidence="3 4">
    <name type="scientific">Jannaschia pagri</name>
    <dbReference type="NCBI Taxonomy" id="2829797"/>
    <lineage>
        <taxon>Bacteria</taxon>
        <taxon>Pseudomonadati</taxon>
        <taxon>Pseudomonadota</taxon>
        <taxon>Alphaproteobacteria</taxon>
        <taxon>Rhodobacterales</taxon>
        <taxon>Roseobacteraceae</taxon>
        <taxon>Jannaschia</taxon>
    </lineage>
</organism>
<dbReference type="Gene3D" id="1.20.120.160">
    <property type="entry name" value="HPT domain"/>
    <property type="match status" value="1"/>
</dbReference>
<dbReference type="InterPro" id="IPR008207">
    <property type="entry name" value="Sig_transdc_His_kin_Hpt_dom"/>
</dbReference>
<dbReference type="RefSeq" id="WP_220750016.1">
    <property type="nucleotide sequence ID" value="NZ_BPFH01000006.1"/>
</dbReference>
<sequence>MTDTLTSLSSNRAKAEPIEFDHDVLVALCQRHGHQTEEFLAITLSQVEQLLALAKLQFNAEQISGLSRTAQDLQHVARMIGMRTLETTARAVEACAAQNDRPALAACTQRLLRLGHPESIDQWTVCHNTVA</sequence>
<dbReference type="InterPro" id="IPR036641">
    <property type="entry name" value="HPT_dom_sf"/>
</dbReference>
<feature type="domain" description="HPt" evidence="2">
    <location>
        <begin position="38"/>
        <end position="109"/>
    </location>
</feature>